<accession>A0A518XEE1</accession>
<evidence type="ECO:0000256" key="6">
    <source>
        <dbReference type="ARBA" id="ARBA00022692"/>
    </source>
</evidence>
<keyword evidence="10" id="KW-1015">Disulfide bond</keyword>
<keyword evidence="15" id="KW-1185">Reference proteome</keyword>
<comment type="similarity">
    <text evidence="2">Belongs to the thioredoxin family. DsbE subfamily.</text>
</comment>
<keyword evidence="4" id="KW-1003">Cell membrane</keyword>
<dbReference type="GO" id="GO:0015036">
    <property type="term" value="F:disulfide oxidoreductase activity"/>
    <property type="evidence" value="ECO:0007669"/>
    <property type="project" value="InterPro"/>
</dbReference>
<dbReference type="SUPFAM" id="SSF52833">
    <property type="entry name" value="Thioredoxin-like"/>
    <property type="match status" value="1"/>
</dbReference>
<evidence type="ECO:0000259" key="13">
    <source>
        <dbReference type="PROSITE" id="PS51352"/>
    </source>
</evidence>
<sequence length="186" mass="21040">MNKKILFIPLVLFLLLAAALLWQLARNADGDDPSRLESALIGKPVPLFRLEALDQPGKMYNQQVLTDGKPLLLNVWATWCPTCRAEHQYLNTLAEQGIRVVGLNYKDDRTKAVTWLNTLGNPYALSLYDGDGMLGLDLGVYGAPETFLIDGHGIIRYRHAGDMTERVWQQEVKPLWEKYRREADAS</sequence>
<dbReference type="InterPro" id="IPR017937">
    <property type="entry name" value="Thioredoxin_CS"/>
</dbReference>
<keyword evidence="8" id="KW-1133">Transmembrane helix</keyword>
<dbReference type="InterPro" id="IPR013766">
    <property type="entry name" value="Thioredoxin_domain"/>
</dbReference>
<evidence type="ECO:0000256" key="4">
    <source>
        <dbReference type="ARBA" id="ARBA00022475"/>
    </source>
</evidence>
<dbReference type="PANTHER" id="PTHR42852">
    <property type="entry name" value="THIOL:DISULFIDE INTERCHANGE PROTEIN DSBE"/>
    <property type="match status" value="1"/>
</dbReference>
<dbReference type="NCBIfam" id="TIGR00385">
    <property type="entry name" value="dsbE"/>
    <property type="match status" value="1"/>
</dbReference>
<dbReference type="AlphaFoldDB" id="A0A518XEE1"/>
<dbReference type="GO" id="GO:0030288">
    <property type="term" value="C:outer membrane-bounded periplasmic space"/>
    <property type="evidence" value="ECO:0007669"/>
    <property type="project" value="InterPro"/>
</dbReference>
<evidence type="ECO:0000256" key="2">
    <source>
        <dbReference type="ARBA" id="ARBA00007758"/>
    </source>
</evidence>
<keyword evidence="9" id="KW-0472">Membrane</keyword>
<reference evidence="14 15" key="1">
    <citation type="submission" date="2018-10" db="EMBL/GenBank/DDBJ databases">
        <title>Genome Sequencing of Pantoea dispersa DSM 32899.</title>
        <authorList>
            <person name="Nawrath M."/>
            <person name="Ottenheim C."/>
            <person name="Wilm A."/>
            <person name="Zimmermann W."/>
            <person name="Wu J.C."/>
        </authorList>
    </citation>
    <scope>NUCLEOTIDE SEQUENCE [LARGE SCALE GENOMIC DNA]</scope>
    <source>
        <strain evidence="14 15">DSM 32899</strain>
    </source>
</reference>
<evidence type="ECO:0000256" key="7">
    <source>
        <dbReference type="ARBA" id="ARBA00022748"/>
    </source>
</evidence>
<evidence type="ECO:0000256" key="3">
    <source>
        <dbReference type="ARBA" id="ARBA00013827"/>
    </source>
</evidence>
<dbReference type="InterPro" id="IPR013740">
    <property type="entry name" value="Redoxin"/>
</dbReference>
<organism evidence="14 15">
    <name type="scientific">Candidatus Pantoea soli</name>
    <dbReference type="NCBI Taxonomy" id="3098669"/>
    <lineage>
        <taxon>Bacteria</taxon>
        <taxon>Pseudomonadati</taxon>
        <taxon>Pseudomonadota</taxon>
        <taxon>Gammaproteobacteria</taxon>
        <taxon>Enterobacterales</taxon>
        <taxon>Erwiniaceae</taxon>
        <taxon>Pantoea</taxon>
    </lineage>
</organism>
<dbReference type="PROSITE" id="PS51352">
    <property type="entry name" value="THIOREDOXIN_2"/>
    <property type="match status" value="1"/>
</dbReference>
<evidence type="ECO:0000313" key="14">
    <source>
        <dbReference type="EMBL" id="QDY42577.1"/>
    </source>
</evidence>
<dbReference type="Gene3D" id="3.40.30.10">
    <property type="entry name" value="Glutaredoxin"/>
    <property type="match status" value="1"/>
</dbReference>
<comment type="subcellular location">
    <subcellularLocation>
        <location evidence="1">Cell inner membrane</location>
        <topology evidence="1">Single-pass membrane protein</topology>
        <orientation evidence="1">Periplasmic side</orientation>
    </subcellularLocation>
</comment>
<gene>
    <name evidence="14" type="ORF">D8B20_12015</name>
</gene>
<dbReference type="Proteomes" id="UP000319411">
    <property type="component" value="Chromosome"/>
</dbReference>
<dbReference type="GO" id="GO:0017004">
    <property type="term" value="P:cytochrome complex assembly"/>
    <property type="evidence" value="ECO:0007669"/>
    <property type="project" value="UniProtKB-KW"/>
</dbReference>
<evidence type="ECO:0000256" key="11">
    <source>
        <dbReference type="ARBA" id="ARBA00023284"/>
    </source>
</evidence>
<protein>
    <recommendedName>
        <fullName evidence="3">Thiol:disulfide interchange protein DsbE</fullName>
    </recommendedName>
    <alternativeName>
        <fullName evidence="12">Cytochrome c biogenesis protein CcmG</fullName>
    </alternativeName>
</protein>
<dbReference type="InterPro" id="IPR004799">
    <property type="entry name" value="Periplasmic_diS_OxRdtase_DsbE"/>
</dbReference>
<evidence type="ECO:0000256" key="10">
    <source>
        <dbReference type="ARBA" id="ARBA00023157"/>
    </source>
</evidence>
<evidence type="ECO:0000256" key="8">
    <source>
        <dbReference type="ARBA" id="ARBA00022989"/>
    </source>
</evidence>
<dbReference type="RefSeq" id="WP_145889095.1">
    <property type="nucleotide sequence ID" value="NZ_CP032702.1"/>
</dbReference>
<evidence type="ECO:0000256" key="1">
    <source>
        <dbReference type="ARBA" id="ARBA00004383"/>
    </source>
</evidence>
<keyword evidence="6" id="KW-0812">Transmembrane</keyword>
<evidence type="ECO:0000313" key="15">
    <source>
        <dbReference type="Proteomes" id="UP000319411"/>
    </source>
</evidence>
<keyword evidence="7" id="KW-0201">Cytochrome c-type biogenesis</keyword>
<proteinExistence type="inferred from homology"/>
<name>A0A518XEE1_9GAMM</name>
<dbReference type="InterPro" id="IPR050553">
    <property type="entry name" value="Thioredoxin_ResA/DsbE_sf"/>
</dbReference>
<keyword evidence="5" id="KW-0997">Cell inner membrane</keyword>
<evidence type="ECO:0000256" key="5">
    <source>
        <dbReference type="ARBA" id="ARBA00022519"/>
    </source>
</evidence>
<dbReference type="FunFam" id="3.40.30.10:FF:000040">
    <property type="entry name" value="Thiol:disulfide interchange protein DsbE"/>
    <property type="match status" value="1"/>
</dbReference>
<dbReference type="GO" id="GO:0005886">
    <property type="term" value="C:plasma membrane"/>
    <property type="evidence" value="ECO:0007669"/>
    <property type="project" value="UniProtKB-SubCell"/>
</dbReference>
<dbReference type="OrthoDB" id="9799347at2"/>
<feature type="domain" description="Thioredoxin" evidence="13">
    <location>
        <begin position="39"/>
        <end position="177"/>
    </location>
</feature>
<dbReference type="EMBL" id="CP032702">
    <property type="protein sequence ID" value="QDY42577.1"/>
    <property type="molecule type" value="Genomic_DNA"/>
</dbReference>
<dbReference type="CDD" id="cd03010">
    <property type="entry name" value="TlpA_like_DsbE"/>
    <property type="match status" value="1"/>
</dbReference>
<dbReference type="Pfam" id="PF08534">
    <property type="entry name" value="Redoxin"/>
    <property type="match status" value="1"/>
</dbReference>
<dbReference type="KEGG" id="pdis:D8B20_12015"/>
<evidence type="ECO:0000256" key="9">
    <source>
        <dbReference type="ARBA" id="ARBA00023136"/>
    </source>
</evidence>
<dbReference type="PROSITE" id="PS00194">
    <property type="entry name" value="THIOREDOXIN_1"/>
    <property type="match status" value="1"/>
</dbReference>
<keyword evidence="11" id="KW-0676">Redox-active center</keyword>
<dbReference type="InterPro" id="IPR036249">
    <property type="entry name" value="Thioredoxin-like_sf"/>
</dbReference>
<evidence type="ECO:0000256" key="12">
    <source>
        <dbReference type="ARBA" id="ARBA00032826"/>
    </source>
</evidence>
<dbReference type="PANTHER" id="PTHR42852:SF6">
    <property type="entry name" value="THIOL:DISULFIDE INTERCHANGE PROTEIN DSBE"/>
    <property type="match status" value="1"/>
</dbReference>